<evidence type="ECO:0000313" key="4">
    <source>
        <dbReference type="EMBL" id="KAK1745762.1"/>
    </source>
</evidence>
<feature type="region of interest" description="Disordered" evidence="2">
    <location>
        <begin position="115"/>
        <end position="193"/>
    </location>
</feature>
<feature type="region of interest" description="Disordered" evidence="2">
    <location>
        <begin position="377"/>
        <end position="398"/>
    </location>
</feature>
<evidence type="ECO:0000313" key="5">
    <source>
        <dbReference type="Proteomes" id="UP001224775"/>
    </source>
</evidence>
<dbReference type="Proteomes" id="UP001224775">
    <property type="component" value="Unassembled WGS sequence"/>
</dbReference>
<evidence type="ECO:0000256" key="3">
    <source>
        <dbReference type="SAM" id="SignalP"/>
    </source>
</evidence>
<feature type="region of interest" description="Disordered" evidence="2">
    <location>
        <begin position="23"/>
        <end position="69"/>
    </location>
</feature>
<feature type="chain" id="PRO_5042054401" evidence="3">
    <location>
        <begin position="23"/>
        <end position="652"/>
    </location>
</feature>
<gene>
    <name evidence="4" type="ORF">QTG54_003686</name>
</gene>
<feature type="compositionally biased region" description="Low complexity" evidence="2">
    <location>
        <begin position="489"/>
        <end position="499"/>
    </location>
</feature>
<keyword evidence="1" id="KW-0175">Coiled coil</keyword>
<organism evidence="4 5">
    <name type="scientific">Skeletonema marinoi</name>
    <dbReference type="NCBI Taxonomy" id="267567"/>
    <lineage>
        <taxon>Eukaryota</taxon>
        <taxon>Sar</taxon>
        <taxon>Stramenopiles</taxon>
        <taxon>Ochrophyta</taxon>
        <taxon>Bacillariophyta</taxon>
        <taxon>Coscinodiscophyceae</taxon>
        <taxon>Thalassiosirophycidae</taxon>
        <taxon>Thalassiosirales</taxon>
        <taxon>Skeletonemataceae</taxon>
        <taxon>Skeletonema</taxon>
        <taxon>Skeletonema marinoi-dohrnii complex</taxon>
    </lineage>
</organism>
<feature type="compositionally biased region" description="Polar residues" evidence="2">
    <location>
        <begin position="150"/>
        <end position="165"/>
    </location>
</feature>
<feature type="region of interest" description="Disordered" evidence="2">
    <location>
        <begin position="411"/>
        <end position="499"/>
    </location>
</feature>
<accession>A0AAD8YI81</accession>
<evidence type="ECO:0000256" key="2">
    <source>
        <dbReference type="SAM" id="MobiDB-lite"/>
    </source>
</evidence>
<feature type="compositionally biased region" description="Basic residues" evidence="2">
    <location>
        <begin position="183"/>
        <end position="192"/>
    </location>
</feature>
<dbReference type="EMBL" id="JATAAI010000005">
    <property type="protein sequence ID" value="KAK1745762.1"/>
    <property type="molecule type" value="Genomic_DNA"/>
</dbReference>
<feature type="compositionally biased region" description="Polar residues" evidence="2">
    <location>
        <begin position="42"/>
        <end position="57"/>
    </location>
</feature>
<feature type="signal peptide" evidence="3">
    <location>
        <begin position="1"/>
        <end position="22"/>
    </location>
</feature>
<feature type="compositionally biased region" description="Polar residues" evidence="2">
    <location>
        <begin position="411"/>
        <end position="436"/>
    </location>
</feature>
<feature type="region of interest" description="Disordered" evidence="2">
    <location>
        <begin position="633"/>
        <end position="652"/>
    </location>
</feature>
<reference evidence="4" key="1">
    <citation type="submission" date="2023-06" db="EMBL/GenBank/DDBJ databases">
        <title>Survivors Of The Sea: Transcriptome response of Skeletonema marinoi to long-term dormancy.</title>
        <authorList>
            <person name="Pinder M.I.M."/>
            <person name="Kourtchenko O."/>
            <person name="Robertson E.K."/>
            <person name="Larsson T."/>
            <person name="Maumus F."/>
            <person name="Osuna-Cruz C.M."/>
            <person name="Vancaester E."/>
            <person name="Stenow R."/>
            <person name="Vandepoele K."/>
            <person name="Ploug H."/>
            <person name="Bruchert V."/>
            <person name="Godhe A."/>
            <person name="Topel M."/>
        </authorList>
    </citation>
    <scope>NUCLEOTIDE SEQUENCE</scope>
    <source>
        <strain evidence="4">R05AC</strain>
    </source>
</reference>
<feature type="region of interest" description="Disordered" evidence="2">
    <location>
        <begin position="591"/>
        <end position="617"/>
    </location>
</feature>
<evidence type="ECO:0000256" key="1">
    <source>
        <dbReference type="SAM" id="Coils"/>
    </source>
</evidence>
<name>A0AAD8YI81_9STRA</name>
<feature type="coiled-coil region" evidence="1">
    <location>
        <begin position="500"/>
        <end position="584"/>
    </location>
</feature>
<feature type="compositionally biased region" description="Low complexity" evidence="2">
    <location>
        <begin position="23"/>
        <end position="39"/>
    </location>
</feature>
<comment type="caution">
    <text evidence="4">The sequence shown here is derived from an EMBL/GenBank/DDBJ whole genome shotgun (WGS) entry which is preliminary data.</text>
</comment>
<feature type="compositionally biased region" description="Gly residues" evidence="2">
    <location>
        <begin position="598"/>
        <end position="610"/>
    </location>
</feature>
<protein>
    <submittedName>
        <fullName evidence="4">Uncharacterized protein</fullName>
    </submittedName>
</protein>
<dbReference type="AlphaFoldDB" id="A0AAD8YI81"/>
<keyword evidence="5" id="KW-1185">Reference proteome</keyword>
<feature type="compositionally biased region" description="Acidic residues" evidence="2">
    <location>
        <begin position="377"/>
        <end position="387"/>
    </location>
</feature>
<sequence>MTPAASLATTLILLSVLSSAAASSSSPLPSAATTASTRLTNDDGSSTLRYLPSSPSFKTPVHTTSSTSSSLILINQLRGGGWKNKNDEEYEYYEEEYYDEYDDDYLDEYAEYYDEPEEKEDVKPLKANKKSSRSAEEEEEDDYNYVLGTPATNNRDNAKKQNQGGSKIFGFGASGKSTSSRNTKTKKEKKSRFMSSTNRASRASFVPSLRAPHYSARGGGHSLSGTTAAITALFSKTSSILVDYISTLSTFFMSLLQPIGASLNSMAYYTYSTLSHWIILSFQLLRDVVDMIWYGPAIDGITTTGVMSRYGGLQSILFGSSLSTAVTTVVGVGLISWMMNAALTSSNDDVHRSSGSGRMFRPWTWLRFGRRSNMIDEDDEEEEDDIDANPHFSLEPPTVDEELEFISRTFKSANPTSKQRISETIVTSNQGLLQRLTNRRRGNDQQSGSNSPKRQRKMTVKSIQKWWKRDSNNMANGGQPINIIKPRKSNYSSKNKNPSINQLQNQLQKSEQERYQLQNDVQKLQLRLQKAHSDARNIASQNKWLEKQTSRSDQILSRAVEVERKKANEEVERVRSEMKGVLERERLMMRGNSNNHNGIGGGRSMIGGGNDVELNRGPTRRVMDGVKIVRDVDDYDEDDMLDERGRPPWRAM</sequence>
<keyword evidence="3" id="KW-0732">Signal</keyword>
<proteinExistence type="predicted"/>